<evidence type="ECO:0000256" key="5">
    <source>
        <dbReference type="ARBA" id="ARBA00022989"/>
    </source>
</evidence>
<evidence type="ECO:0000256" key="4">
    <source>
        <dbReference type="ARBA" id="ARBA00022692"/>
    </source>
</evidence>
<feature type="transmembrane region" description="Helical" evidence="8">
    <location>
        <begin position="383"/>
        <end position="402"/>
    </location>
</feature>
<feature type="compositionally biased region" description="Low complexity" evidence="7">
    <location>
        <begin position="22"/>
        <end position="41"/>
    </location>
</feature>
<organism evidence="9 10">
    <name type="scientific">Ridgeia piscesae</name>
    <name type="common">Tubeworm</name>
    <dbReference type="NCBI Taxonomy" id="27915"/>
    <lineage>
        <taxon>Eukaryota</taxon>
        <taxon>Metazoa</taxon>
        <taxon>Spiralia</taxon>
        <taxon>Lophotrochozoa</taxon>
        <taxon>Annelida</taxon>
        <taxon>Polychaeta</taxon>
        <taxon>Sedentaria</taxon>
        <taxon>Canalipalpata</taxon>
        <taxon>Sabellida</taxon>
        <taxon>Siboglinidae</taxon>
        <taxon>Ridgeia</taxon>
    </lineage>
</organism>
<feature type="transmembrane region" description="Helical" evidence="8">
    <location>
        <begin position="118"/>
        <end position="136"/>
    </location>
</feature>
<gene>
    <name evidence="9" type="ORF">NP493_1579g00044</name>
</gene>
<keyword evidence="6 8" id="KW-0472">Membrane</keyword>
<dbReference type="PANTHER" id="PTHR10332">
    <property type="entry name" value="EQUILIBRATIVE NUCLEOSIDE TRANSPORTER"/>
    <property type="match status" value="1"/>
</dbReference>
<feature type="region of interest" description="Disordered" evidence="7">
    <location>
        <begin position="1"/>
        <end position="41"/>
    </location>
</feature>
<dbReference type="GO" id="GO:0005886">
    <property type="term" value="C:plasma membrane"/>
    <property type="evidence" value="ECO:0007669"/>
    <property type="project" value="TreeGrafter"/>
</dbReference>
<dbReference type="PANTHER" id="PTHR10332:SF10">
    <property type="entry name" value="EQUILIBRATIVE NUCLEOSIDE TRANSPORTER 4"/>
    <property type="match status" value="1"/>
</dbReference>
<feature type="transmembrane region" description="Helical" evidence="8">
    <location>
        <begin position="351"/>
        <end position="371"/>
    </location>
</feature>
<evidence type="ECO:0000256" key="2">
    <source>
        <dbReference type="ARBA" id="ARBA00007965"/>
    </source>
</evidence>
<accession>A0AAD9N8Y7</accession>
<evidence type="ECO:0000256" key="6">
    <source>
        <dbReference type="ARBA" id="ARBA00023136"/>
    </source>
</evidence>
<feature type="transmembrane region" description="Helical" evidence="8">
    <location>
        <begin position="84"/>
        <end position="106"/>
    </location>
</feature>
<dbReference type="Pfam" id="PF01733">
    <property type="entry name" value="Nucleoside_tran"/>
    <property type="match status" value="2"/>
</dbReference>
<comment type="similarity">
    <text evidence="2">Belongs to the SLC29A/ENT transporter (TC 2.A.57) family.</text>
</comment>
<comment type="caution">
    <text evidence="9">The sequence shown here is derived from an EMBL/GenBank/DDBJ whole genome shotgun (WGS) entry which is preliminary data.</text>
</comment>
<feature type="transmembrane region" description="Helical" evidence="8">
    <location>
        <begin position="445"/>
        <end position="467"/>
    </location>
</feature>
<reference evidence="9" key="1">
    <citation type="journal article" date="2023" name="Mol. Biol. Evol.">
        <title>Third-Generation Sequencing Reveals the Adaptive Role of the Epigenome in Three Deep-Sea Polychaetes.</title>
        <authorList>
            <person name="Perez M."/>
            <person name="Aroh O."/>
            <person name="Sun Y."/>
            <person name="Lan Y."/>
            <person name="Juniper S.K."/>
            <person name="Young C.R."/>
            <person name="Angers B."/>
            <person name="Qian P.Y."/>
        </authorList>
    </citation>
    <scope>NUCLEOTIDE SEQUENCE</scope>
    <source>
        <strain evidence="9">R07B-5</strain>
    </source>
</reference>
<comment type="subcellular location">
    <subcellularLocation>
        <location evidence="1">Membrane</location>
        <topology evidence="1">Multi-pass membrane protein</topology>
    </subcellularLocation>
</comment>
<evidence type="ECO:0000313" key="9">
    <source>
        <dbReference type="EMBL" id="KAK2161482.1"/>
    </source>
</evidence>
<proteinExistence type="inferred from homology"/>
<dbReference type="AlphaFoldDB" id="A0AAD9N8Y7"/>
<dbReference type="GO" id="GO:0005337">
    <property type="term" value="F:nucleoside transmembrane transporter activity"/>
    <property type="evidence" value="ECO:0007669"/>
    <property type="project" value="InterPro"/>
</dbReference>
<dbReference type="GO" id="GO:0008504">
    <property type="term" value="F:monoamine transmembrane transporter activity"/>
    <property type="evidence" value="ECO:0007669"/>
    <property type="project" value="TreeGrafter"/>
</dbReference>
<dbReference type="InterPro" id="IPR036259">
    <property type="entry name" value="MFS_trans_sf"/>
</dbReference>
<dbReference type="Proteomes" id="UP001209878">
    <property type="component" value="Unassembled WGS sequence"/>
</dbReference>
<dbReference type="EMBL" id="JAODUO010001578">
    <property type="protein sequence ID" value="KAK2161482.1"/>
    <property type="molecule type" value="Genomic_DNA"/>
</dbReference>
<evidence type="ECO:0000256" key="1">
    <source>
        <dbReference type="ARBA" id="ARBA00004141"/>
    </source>
</evidence>
<feature type="transmembrane region" description="Helical" evidence="8">
    <location>
        <begin position="479"/>
        <end position="502"/>
    </location>
</feature>
<evidence type="ECO:0008006" key="11">
    <source>
        <dbReference type="Google" id="ProtNLM"/>
    </source>
</evidence>
<evidence type="ECO:0000256" key="7">
    <source>
        <dbReference type="SAM" id="MobiDB-lite"/>
    </source>
</evidence>
<feature type="transmembrane region" description="Helical" evidence="8">
    <location>
        <begin position="49"/>
        <end position="72"/>
    </location>
</feature>
<feature type="transmembrane region" description="Helical" evidence="8">
    <location>
        <begin position="212"/>
        <end position="231"/>
    </location>
</feature>
<dbReference type="Gene3D" id="1.20.1250.20">
    <property type="entry name" value="MFS general substrate transporter like domains"/>
    <property type="match status" value="1"/>
</dbReference>
<evidence type="ECO:0000313" key="10">
    <source>
        <dbReference type="Proteomes" id="UP001209878"/>
    </source>
</evidence>
<sequence length="566" mass="62550">MDPILQRGYSQLEDDVERDRNSGSSGATWSHSSSESRGGDSAPEDRHHLVYLAMVLCGVGFLLPYNNFITAVDYYQAKYPGSTIMFDMSLTYICMALGGVIVNNLLVEPLSLNARITFGYSLPFVMLTLVTVCDVWKGMFDTDTSYRFTLAAIAVVALGCTVQQSSFYGFTSMLPSRYTQAVMTGESAAGLIVSINRILTKALVKDMHTSTIMFFVLGVLCVCVCFVVFHVSRRTEFARYYVTRCKSAGICDDQRAMTLHMSVPEEVDIMDGTATTDNYGQLVLQSPTTPPGDSTSPPAASHINDSRVKKTLSQQEADILLRGKAYKRHIGVWQNIKEGCRSRYRVAQIAWPYMLSIGITYFVTLCLFPGIESEVISCRLGSWMPVVLITIFNLFDFIGKIFASLRYDWPRDRLVLLSVCRVVLVPLMMLSVMPRTRPVLRDDAWPMAWSLLLGITNGYFGSVPMILAPGNVPDAHKELTGNIMTLSYSLGLTSGSAVAYLLDSMTGPRLSYDPCNSHNLTTPASLFSNLSTTVKVLSQLPDPGKNFSRGVPLDEKVITESVVLKK</sequence>
<dbReference type="SUPFAM" id="SSF103473">
    <property type="entry name" value="MFS general substrate transporter"/>
    <property type="match status" value="1"/>
</dbReference>
<name>A0AAD9N8Y7_RIDPI</name>
<protein>
    <recommendedName>
        <fullName evidence="11">Equilibrative nucleoside transporter 4</fullName>
    </recommendedName>
</protein>
<evidence type="ECO:0000256" key="8">
    <source>
        <dbReference type="SAM" id="Phobius"/>
    </source>
</evidence>
<evidence type="ECO:0000256" key="3">
    <source>
        <dbReference type="ARBA" id="ARBA00022448"/>
    </source>
</evidence>
<keyword evidence="5 8" id="KW-1133">Transmembrane helix</keyword>
<keyword evidence="4 8" id="KW-0812">Transmembrane</keyword>
<keyword evidence="3" id="KW-0813">Transport</keyword>
<dbReference type="InterPro" id="IPR002259">
    <property type="entry name" value="Eqnu_transpt"/>
</dbReference>
<feature type="transmembrane region" description="Helical" evidence="8">
    <location>
        <begin position="148"/>
        <end position="170"/>
    </location>
</feature>
<keyword evidence="10" id="KW-1185">Reference proteome</keyword>